<dbReference type="InterPro" id="IPR006668">
    <property type="entry name" value="Mg_transptr_MgtE_intracell_dom"/>
</dbReference>
<keyword evidence="8" id="KW-0129">CBS domain</keyword>
<comment type="similarity">
    <text evidence="2 9">Belongs to the SLC41A transporter family.</text>
</comment>
<keyword evidence="9" id="KW-0479">Metal-binding</keyword>
<dbReference type="Gene3D" id="1.25.60.10">
    <property type="entry name" value="MgtE N-terminal domain-like"/>
    <property type="match status" value="1"/>
</dbReference>
<dbReference type="CDD" id="cd04606">
    <property type="entry name" value="CBS_pair_Mg_transporter"/>
    <property type="match status" value="1"/>
</dbReference>
<dbReference type="InterPro" id="IPR038076">
    <property type="entry name" value="MgtE_N_sf"/>
</dbReference>
<dbReference type="InterPro" id="IPR006667">
    <property type="entry name" value="SLC41_membr_dom"/>
</dbReference>
<accession>A0AAU7XDG0</accession>
<dbReference type="GO" id="GO:0005886">
    <property type="term" value="C:plasma membrane"/>
    <property type="evidence" value="ECO:0007669"/>
    <property type="project" value="UniProtKB-SubCell"/>
</dbReference>
<dbReference type="SUPFAM" id="SSF161093">
    <property type="entry name" value="MgtE membrane domain-like"/>
    <property type="match status" value="1"/>
</dbReference>
<dbReference type="GO" id="GO:0046872">
    <property type="term" value="F:metal ion binding"/>
    <property type="evidence" value="ECO:0007669"/>
    <property type="project" value="UniProtKB-KW"/>
</dbReference>
<comment type="subunit">
    <text evidence="9">Homodimer.</text>
</comment>
<evidence type="ECO:0000256" key="6">
    <source>
        <dbReference type="ARBA" id="ARBA00022989"/>
    </source>
</evidence>
<evidence type="ECO:0000256" key="3">
    <source>
        <dbReference type="ARBA" id="ARBA00022448"/>
    </source>
</evidence>
<dbReference type="SUPFAM" id="SSF54631">
    <property type="entry name" value="CBS-domain pair"/>
    <property type="match status" value="1"/>
</dbReference>
<dbReference type="InterPro" id="IPR006669">
    <property type="entry name" value="MgtE_transporter"/>
</dbReference>
<keyword evidence="6 9" id="KW-1133">Transmembrane helix</keyword>
<evidence type="ECO:0000256" key="9">
    <source>
        <dbReference type="RuleBase" id="RU362011"/>
    </source>
</evidence>
<evidence type="ECO:0000256" key="2">
    <source>
        <dbReference type="ARBA" id="ARBA00009749"/>
    </source>
</evidence>
<dbReference type="Pfam" id="PF01769">
    <property type="entry name" value="MgtE"/>
    <property type="match status" value="1"/>
</dbReference>
<name>A0AAU7XDG0_9HYPH</name>
<dbReference type="Gene3D" id="1.10.357.20">
    <property type="entry name" value="SLC41 divalent cation transporters, integral membrane domain"/>
    <property type="match status" value="1"/>
</dbReference>
<feature type="transmembrane region" description="Helical" evidence="9">
    <location>
        <begin position="419"/>
        <end position="442"/>
    </location>
</feature>
<feature type="domain" description="CBS" evidence="10">
    <location>
        <begin position="199"/>
        <end position="255"/>
    </location>
</feature>
<dbReference type="InterPro" id="IPR046342">
    <property type="entry name" value="CBS_dom_sf"/>
</dbReference>
<dbReference type="EMBL" id="CP158568">
    <property type="protein sequence ID" value="XBY45599.1"/>
    <property type="molecule type" value="Genomic_DNA"/>
</dbReference>
<keyword evidence="4 9" id="KW-0812">Transmembrane</keyword>
<evidence type="ECO:0000256" key="1">
    <source>
        <dbReference type="ARBA" id="ARBA00004141"/>
    </source>
</evidence>
<dbReference type="PANTHER" id="PTHR43773">
    <property type="entry name" value="MAGNESIUM TRANSPORTER MGTE"/>
    <property type="match status" value="1"/>
</dbReference>
<dbReference type="NCBIfam" id="TIGR00400">
    <property type="entry name" value="mgtE"/>
    <property type="match status" value="1"/>
</dbReference>
<dbReference type="Pfam" id="PF03448">
    <property type="entry name" value="MgtE_N"/>
    <property type="match status" value="1"/>
</dbReference>
<keyword evidence="9" id="KW-1003">Cell membrane</keyword>
<dbReference type="PANTHER" id="PTHR43773:SF1">
    <property type="entry name" value="MAGNESIUM TRANSPORTER MGTE"/>
    <property type="match status" value="1"/>
</dbReference>
<dbReference type="AlphaFoldDB" id="A0AAU7XDG0"/>
<keyword evidence="5 9" id="KW-0460">Magnesium</keyword>
<dbReference type="InterPro" id="IPR000644">
    <property type="entry name" value="CBS_dom"/>
</dbReference>
<comment type="subcellular location">
    <subcellularLocation>
        <location evidence="9">Cell membrane</location>
        <topology evidence="9">Multi-pass membrane protein</topology>
    </subcellularLocation>
    <subcellularLocation>
        <location evidence="1">Membrane</location>
        <topology evidence="1">Multi-pass membrane protein</topology>
    </subcellularLocation>
</comment>
<dbReference type="SMART" id="SM00116">
    <property type="entry name" value="CBS"/>
    <property type="match status" value="1"/>
</dbReference>
<dbReference type="SMART" id="SM00924">
    <property type="entry name" value="MgtE_N"/>
    <property type="match status" value="1"/>
</dbReference>
<comment type="function">
    <text evidence="9">Acts as a magnesium transporter.</text>
</comment>
<proteinExistence type="inferred from homology"/>
<feature type="transmembrane region" description="Helical" evidence="9">
    <location>
        <begin position="280"/>
        <end position="300"/>
    </location>
</feature>
<dbReference type="Gene3D" id="3.10.580.10">
    <property type="entry name" value="CBS-domain"/>
    <property type="match status" value="1"/>
</dbReference>
<feature type="transmembrane region" description="Helical" evidence="9">
    <location>
        <begin position="382"/>
        <end position="407"/>
    </location>
</feature>
<dbReference type="SUPFAM" id="SSF158791">
    <property type="entry name" value="MgtE N-terminal domain-like"/>
    <property type="match status" value="1"/>
</dbReference>
<dbReference type="KEGG" id="mflg:ABS361_04790"/>
<reference evidence="11" key="1">
    <citation type="submission" date="2024-06" db="EMBL/GenBank/DDBJ databases">
        <title>Methylostella associata gen. nov., sp. nov., a novel Ancalomicrobiaceae-affiliated facultatively methylotrophic bacteria that feed on methanotrophs of the genus Methylococcus.</title>
        <authorList>
            <person name="Saltykova V."/>
            <person name="Danilova O.V."/>
            <person name="Oshkin I.Y."/>
            <person name="Belova S.E."/>
            <person name="Pimenov N.V."/>
            <person name="Dedysh S.N."/>
        </authorList>
    </citation>
    <scope>NUCLEOTIDE SEQUENCE</scope>
    <source>
        <strain evidence="11">S20</strain>
    </source>
</reference>
<comment type="caution">
    <text evidence="9">Lacks conserved residue(s) required for the propagation of feature annotation.</text>
</comment>
<sequence>MRSEYVEAVADAVDAADSARLKQLTEDVYGADLADLIGALTPARRTDFVRLLGPDFDFGVLIELDDSVRLALIEELPPATVAEGISELDSDDAVYLIEDLDAADQGAILDRMPSAERLSIERSLDYPEESAGRLMQTDFIAVPPFWTVGQTIDYCRETADLPDDFYEIHVVDPTYRLVGVVPLDRLLRSKRPVGISDLVEEEGFVVRADQDREEVARLFERHNLISLPVVDDGRRLVGVVTADDVVDVVKEEAEEDFRAMHGVGDEELSSSVMYTTRNRFLWLFVNLLTAFLAASVIGAFEDTIAKIVALAALAPIVAGQGGNAATQTMTVAVRALGTRELGRLNLKRFVTREIMVSLINGLAFAVIVGLIVWAWYQDPRLGFVIGGAMVGNLVAGGLAGVAIPLAVEKVGGDPAVISGVFVTTVTDCVGFFAVLGLATWWFGLM</sequence>
<keyword evidence="3 9" id="KW-0813">Transport</keyword>
<organism evidence="11">
    <name type="scientific">Methyloraptor flagellatus</name>
    <dbReference type="NCBI Taxonomy" id="3162530"/>
    <lineage>
        <taxon>Bacteria</taxon>
        <taxon>Pseudomonadati</taxon>
        <taxon>Pseudomonadota</taxon>
        <taxon>Alphaproteobacteria</taxon>
        <taxon>Hyphomicrobiales</taxon>
        <taxon>Ancalomicrobiaceae</taxon>
        <taxon>Methyloraptor</taxon>
    </lineage>
</organism>
<feature type="transmembrane region" description="Helical" evidence="9">
    <location>
        <begin position="354"/>
        <end position="376"/>
    </location>
</feature>
<dbReference type="GO" id="GO:0015095">
    <property type="term" value="F:magnesium ion transmembrane transporter activity"/>
    <property type="evidence" value="ECO:0007669"/>
    <property type="project" value="UniProtKB-UniRule"/>
</dbReference>
<dbReference type="InterPro" id="IPR036739">
    <property type="entry name" value="SLC41_membr_dom_sf"/>
</dbReference>
<protein>
    <recommendedName>
        <fullName evidence="9">Magnesium transporter MgtE</fullName>
    </recommendedName>
</protein>
<gene>
    <name evidence="11" type="primary">mgtE</name>
    <name evidence="11" type="ORF">ABS361_04790</name>
</gene>
<evidence type="ECO:0000256" key="7">
    <source>
        <dbReference type="ARBA" id="ARBA00023136"/>
    </source>
</evidence>
<dbReference type="Pfam" id="PF00571">
    <property type="entry name" value="CBS"/>
    <property type="match status" value="1"/>
</dbReference>
<evidence type="ECO:0000313" key="11">
    <source>
        <dbReference type="EMBL" id="XBY45599.1"/>
    </source>
</evidence>
<dbReference type="PROSITE" id="PS51371">
    <property type="entry name" value="CBS"/>
    <property type="match status" value="1"/>
</dbReference>
<evidence type="ECO:0000256" key="4">
    <source>
        <dbReference type="ARBA" id="ARBA00022692"/>
    </source>
</evidence>
<evidence type="ECO:0000256" key="5">
    <source>
        <dbReference type="ARBA" id="ARBA00022842"/>
    </source>
</evidence>
<evidence type="ECO:0000259" key="10">
    <source>
        <dbReference type="PROSITE" id="PS51371"/>
    </source>
</evidence>
<keyword evidence="7 9" id="KW-0472">Membrane</keyword>
<evidence type="ECO:0000256" key="8">
    <source>
        <dbReference type="PROSITE-ProRule" id="PRU00703"/>
    </source>
</evidence>